<evidence type="ECO:0000313" key="3">
    <source>
        <dbReference type="Proteomes" id="UP000822688"/>
    </source>
</evidence>
<sequence length="89" mass="10013">MGHGAQTSKVTNLRPTTKYSSSMGTPLFWPSSSVTDMWDDDDQLYPADIAMKPNSIRVIEVLDSGEILHFDSFIFGDISENYSRRKLPV</sequence>
<dbReference type="EMBL" id="CM026422">
    <property type="protein sequence ID" value="KAG0586127.1"/>
    <property type="molecule type" value="Genomic_DNA"/>
</dbReference>
<organism evidence="2 3">
    <name type="scientific">Ceratodon purpureus</name>
    <name type="common">Fire moss</name>
    <name type="synonym">Dicranum purpureum</name>
    <dbReference type="NCBI Taxonomy" id="3225"/>
    <lineage>
        <taxon>Eukaryota</taxon>
        <taxon>Viridiplantae</taxon>
        <taxon>Streptophyta</taxon>
        <taxon>Embryophyta</taxon>
        <taxon>Bryophyta</taxon>
        <taxon>Bryophytina</taxon>
        <taxon>Bryopsida</taxon>
        <taxon>Dicranidae</taxon>
        <taxon>Pseudoditrichales</taxon>
        <taxon>Ditrichaceae</taxon>
        <taxon>Ceratodon</taxon>
    </lineage>
</organism>
<keyword evidence="3" id="KW-1185">Reference proteome</keyword>
<evidence type="ECO:0000313" key="2">
    <source>
        <dbReference type="EMBL" id="KAG0586127.1"/>
    </source>
</evidence>
<proteinExistence type="predicted"/>
<evidence type="ECO:0000256" key="1">
    <source>
        <dbReference type="SAM" id="MobiDB-lite"/>
    </source>
</evidence>
<protein>
    <submittedName>
        <fullName evidence="2">Uncharacterized protein</fullName>
    </submittedName>
</protein>
<name>A0A8T0ISP0_CERPU</name>
<gene>
    <name evidence="2" type="ORF">KC19_2G066400</name>
</gene>
<dbReference type="Proteomes" id="UP000822688">
    <property type="component" value="Chromosome 2"/>
</dbReference>
<feature type="region of interest" description="Disordered" evidence="1">
    <location>
        <begin position="1"/>
        <end position="22"/>
    </location>
</feature>
<dbReference type="AlphaFoldDB" id="A0A8T0ISP0"/>
<accession>A0A8T0ISP0</accession>
<reference evidence="2" key="1">
    <citation type="submission" date="2020-06" db="EMBL/GenBank/DDBJ databases">
        <title>WGS assembly of Ceratodon purpureus strain R40.</title>
        <authorList>
            <person name="Carey S.B."/>
            <person name="Jenkins J."/>
            <person name="Shu S."/>
            <person name="Lovell J.T."/>
            <person name="Sreedasyam A."/>
            <person name="Maumus F."/>
            <person name="Tiley G.P."/>
            <person name="Fernandez-Pozo N."/>
            <person name="Barry K."/>
            <person name="Chen C."/>
            <person name="Wang M."/>
            <person name="Lipzen A."/>
            <person name="Daum C."/>
            <person name="Saski C.A."/>
            <person name="Payton A.C."/>
            <person name="Mcbreen J.C."/>
            <person name="Conrad R.E."/>
            <person name="Kollar L.M."/>
            <person name="Olsson S."/>
            <person name="Huttunen S."/>
            <person name="Landis J.B."/>
            <person name="Wickett N.J."/>
            <person name="Johnson M.G."/>
            <person name="Rensing S.A."/>
            <person name="Grimwood J."/>
            <person name="Schmutz J."/>
            <person name="Mcdaniel S.F."/>
        </authorList>
    </citation>
    <scope>NUCLEOTIDE SEQUENCE</scope>
    <source>
        <strain evidence="2">R40</strain>
    </source>
</reference>
<comment type="caution">
    <text evidence="2">The sequence shown here is derived from an EMBL/GenBank/DDBJ whole genome shotgun (WGS) entry which is preliminary data.</text>
</comment>